<evidence type="ECO:0000313" key="6">
    <source>
        <dbReference type="EMBL" id="MFC4620479.1"/>
    </source>
</evidence>
<keyword evidence="6" id="KW-0966">Cell projection</keyword>
<proteinExistence type="inferred from homology"/>
<dbReference type="Pfam" id="PF00460">
    <property type="entry name" value="Flg_bb_rod"/>
    <property type="match status" value="1"/>
</dbReference>
<accession>A0ABV9GTK7</accession>
<dbReference type="EMBL" id="JBHSFW010000023">
    <property type="protein sequence ID" value="MFC4620479.1"/>
    <property type="molecule type" value="Genomic_DNA"/>
</dbReference>
<feature type="domain" description="Flagellar basal-body/hook protein C-terminal" evidence="4">
    <location>
        <begin position="220"/>
        <end position="262"/>
    </location>
</feature>
<dbReference type="InterPro" id="IPR037925">
    <property type="entry name" value="FlgE/F/G-like"/>
</dbReference>
<keyword evidence="6" id="KW-0282">Flagellum</keyword>
<dbReference type="PANTHER" id="PTHR30435:SF19">
    <property type="entry name" value="FLAGELLAR BASAL-BODY ROD PROTEIN FLGG"/>
    <property type="match status" value="1"/>
</dbReference>
<evidence type="ECO:0000259" key="5">
    <source>
        <dbReference type="Pfam" id="PF22692"/>
    </source>
</evidence>
<dbReference type="InterPro" id="IPR053967">
    <property type="entry name" value="LlgE_F_G-like_D1"/>
</dbReference>
<comment type="similarity">
    <text evidence="1 2">Belongs to the flagella basal body rod proteins family.</text>
</comment>
<dbReference type="PROSITE" id="PS00588">
    <property type="entry name" value="FLAGELLA_BB_ROD"/>
    <property type="match status" value="1"/>
</dbReference>
<evidence type="ECO:0000256" key="1">
    <source>
        <dbReference type="ARBA" id="ARBA00009677"/>
    </source>
</evidence>
<comment type="subcellular location">
    <subcellularLocation>
        <location evidence="2">Bacterial flagellum basal body</location>
    </subcellularLocation>
</comment>
<dbReference type="InterPro" id="IPR001444">
    <property type="entry name" value="Flag_bb_rod_N"/>
</dbReference>
<evidence type="ECO:0000313" key="7">
    <source>
        <dbReference type="Proteomes" id="UP001596022"/>
    </source>
</evidence>
<sequence>MRGLYTAAAGMLAQMQRQQILTNNLANVNTPGYKADQTSLRSFPNELLRQLGGTQGNGVNIGPISTGVYVQEGAVNFEPGALNETGNNTDAALIPIQVPTDGETGRQGALFFTVKRPNGDIRYTRDGHFSLDALGRLTTADGDLVLDTAGRPITLNGDDFQLDADGRIFENNVPVTRLGIGFAADPNQMVKEENGLFRFGPNGGVLPQASANPNISYQVKQGYLEQSNVSMQEAMTNLMMAYRTFEANQRVLKTYDHSLDLAANQIGRIG</sequence>
<dbReference type="SUPFAM" id="SSF117143">
    <property type="entry name" value="Flagellar hook protein flgE"/>
    <property type="match status" value="1"/>
</dbReference>
<evidence type="ECO:0000259" key="4">
    <source>
        <dbReference type="Pfam" id="PF06429"/>
    </source>
</evidence>
<evidence type="ECO:0000256" key="2">
    <source>
        <dbReference type="RuleBase" id="RU362116"/>
    </source>
</evidence>
<gene>
    <name evidence="6" type="ORF">ACFO4N_17405</name>
</gene>
<dbReference type="RefSeq" id="WP_376847589.1">
    <property type="nucleotide sequence ID" value="NZ_JBHSFW010000023.1"/>
</dbReference>
<dbReference type="InterPro" id="IPR020013">
    <property type="entry name" value="Flagellar_FlgE/F/G"/>
</dbReference>
<keyword evidence="7" id="KW-1185">Reference proteome</keyword>
<feature type="domain" description="Flagellar hook protein FlgE/F/G-like D1" evidence="5">
    <location>
        <begin position="107"/>
        <end position="168"/>
    </location>
</feature>
<dbReference type="Proteomes" id="UP001596022">
    <property type="component" value="Unassembled WGS sequence"/>
</dbReference>
<dbReference type="Pfam" id="PF22692">
    <property type="entry name" value="LlgE_F_G_D1"/>
    <property type="match status" value="1"/>
</dbReference>
<comment type="caution">
    <text evidence="6">The sequence shown here is derived from an EMBL/GenBank/DDBJ whole genome shotgun (WGS) entry which is preliminary data.</text>
</comment>
<keyword evidence="6" id="KW-0969">Cilium</keyword>
<organism evidence="6 7">
    <name type="scientific">Camelliibacillus cellulosilyticus</name>
    <dbReference type="NCBI Taxonomy" id="2174486"/>
    <lineage>
        <taxon>Bacteria</taxon>
        <taxon>Bacillati</taxon>
        <taxon>Bacillota</taxon>
        <taxon>Bacilli</taxon>
        <taxon>Bacillales</taxon>
        <taxon>Sporolactobacillaceae</taxon>
        <taxon>Camelliibacillus</taxon>
    </lineage>
</organism>
<reference evidence="7" key="1">
    <citation type="journal article" date="2019" name="Int. J. Syst. Evol. Microbiol.">
        <title>The Global Catalogue of Microorganisms (GCM) 10K type strain sequencing project: providing services to taxonomists for standard genome sequencing and annotation.</title>
        <authorList>
            <consortium name="The Broad Institute Genomics Platform"/>
            <consortium name="The Broad Institute Genome Sequencing Center for Infectious Disease"/>
            <person name="Wu L."/>
            <person name="Ma J."/>
        </authorList>
    </citation>
    <scope>NUCLEOTIDE SEQUENCE [LARGE SCALE GENOMIC DNA]</scope>
    <source>
        <strain evidence="7">CGMCC 1.16306</strain>
    </source>
</reference>
<evidence type="ECO:0000259" key="3">
    <source>
        <dbReference type="Pfam" id="PF00460"/>
    </source>
</evidence>
<dbReference type="Pfam" id="PF06429">
    <property type="entry name" value="Flg_bbr_C"/>
    <property type="match status" value="1"/>
</dbReference>
<name>A0ABV9GTK7_9BACL</name>
<keyword evidence="2" id="KW-0975">Bacterial flagellum</keyword>
<dbReference type="NCBIfam" id="TIGR03506">
    <property type="entry name" value="FlgEFG_subfam"/>
    <property type="match status" value="1"/>
</dbReference>
<dbReference type="InterPro" id="IPR010930">
    <property type="entry name" value="Flg_bb/hook_C_dom"/>
</dbReference>
<protein>
    <submittedName>
        <fullName evidence="6">Flagellar hook-basal body protein</fullName>
    </submittedName>
</protein>
<feature type="domain" description="Flagellar basal body rod protein N-terminal" evidence="3">
    <location>
        <begin position="4"/>
        <end position="34"/>
    </location>
</feature>
<dbReference type="InterPro" id="IPR019776">
    <property type="entry name" value="Flagellar_basal_body_rod_CS"/>
</dbReference>
<dbReference type="PANTHER" id="PTHR30435">
    <property type="entry name" value="FLAGELLAR PROTEIN"/>
    <property type="match status" value="1"/>
</dbReference>